<evidence type="ECO:0000313" key="2">
    <source>
        <dbReference type="EMBL" id="OAQ26296.1"/>
    </source>
</evidence>
<keyword evidence="1" id="KW-1133">Transmembrane helix</keyword>
<dbReference type="AlphaFoldDB" id="A0A197JP89"/>
<keyword evidence="3" id="KW-1185">Reference proteome</keyword>
<organism evidence="2 3">
    <name type="scientific">Linnemannia elongata AG-77</name>
    <dbReference type="NCBI Taxonomy" id="1314771"/>
    <lineage>
        <taxon>Eukaryota</taxon>
        <taxon>Fungi</taxon>
        <taxon>Fungi incertae sedis</taxon>
        <taxon>Mucoromycota</taxon>
        <taxon>Mortierellomycotina</taxon>
        <taxon>Mortierellomycetes</taxon>
        <taxon>Mortierellales</taxon>
        <taxon>Mortierellaceae</taxon>
        <taxon>Linnemannia</taxon>
    </lineage>
</organism>
<sequence>MHQEETRVIWRPCQPQQPFASPIMVNQRCSPEQQELLLLHYLSFFCLLHVQRRVSTSRVKAQVILLHHRSSMTSECHVVSHTKKASNLPDPRSFLLFLSFSLIPSFFHCSLLTLSSL</sequence>
<evidence type="ECO:0000313" key="3">
    <source>
        <dbReference type="Proteomes" id="UP000078512"/>
    </source>
</evidence>
<feature type="transmembrane region" description="Helical" evidence="1">
    <location>
        <begin position="94"/>
        <end position="114"/>
    </location>
</feature>
<accession>A0A197JP89</accession>
<dbReference type="EMBL" id="KV442068">
    <property type="protein sequence ID" value="OAQ26296.1"/>
    <property type="molecule type" value="Genomic_DNA"/>
</dbReference>
<gene>
    <name evidence="2" type="ORF">K457DRAFT_699015</name>
</gene>
<proteinExistence type="predicted"/>
<reference evidence="2 3" key="1">
    <citation type="submission" date="2016-05" db="EMBL/GenBank/DDBJ databases">
        <title>Genome sequencing reveals origins of a unique bacterial endosymbiosis in the earliest lineages of terrestrial Fungi.</title>
        <authorList>
            <consortium name="DOE Joint Genome Institute"/>
            <person name="Uehling J."/>
            <person name="Gryganskyi A."/>
            <person name="Hameed K."/>
            <person name="Tschaplinski T."/>
            <person name="Misztal P."/>
            <person name="Wu S."/>
            <person name="Desiro A."/>
            <person name="Vande Pol N."/>
            <person name="Du Z.-Y."/>
            <person name="Zienkiewicz A."/>
            <person name="Zienkiewicz K."/>
            <person name="Morin E."/>
            <person name="Tisserant E."/>
            <person name="Splivallo R."/>
            <person name="Hainaut M."/>
            <person name="Henrissat B."/>
            <person name="Ohm R."/>
            <person name="Kuo A."/>
            <person name="Yan J."/>
            <person name="Lipzen A."/>
            <person name="Nolan M."/>
            <person name="Labutti K."/>
            <person name="Barry K."/>
            <person name="Goldstein A."/>
            <person name="Labbe J."/>
            <person name="Schadt C."/>
            <person name="Tuskan G."/>
            <person name="Grigoriev I."/>
            <person name="Martin F."/>
            <person name="Vilgalys R."/>
            <person name="Bonito G."/>
        </authorList>
    </citation>
    <scope>NUCLEOTIDE SEQUENCE [LARGE SCALE GENOMIC DNA]</scope>
    <source>
        <strain evidence="2 3">AG-77</strain>
    </source>
</reference>
<name>A0A197JP89_9FUNG</name>
<protein>
    <submittedName>
        <fullName evidence="2">Uncharacterized protein</fullName>
    </submittedName>
</protein>
<dbReference type="Proteomes" id="UP000078512">
    <property type="component" value="Unassembled WGS sequence"/>
</dbReference>
<keyword evidence="1" id="KW-0472">Membrane</keyword>
<evidence type="ECO:0000256" key="1">
    <source>
        <dbReference type="SAM" id="Phobius"/>
    </source>
</evidence>
<keyword evidence="1" id="KW-0812">Transmembrane</keyword>